<dbReference type="GO" id="GO:0004553">
    <property type="term" value="F:hydrolase activity, hydrolyzing O-glycosyl compounds"/>
    <property type="evidence" value="ECO:0007669"/>
    <property type="project" value="InterPro"/>
</dbReference>
<dbReference type="InterPro" id="IPR006104">
    <property type="entry name" value="Glyco_hydro_2_N"/>
</dbReference>
<dbReference type="GO" id="GO:0005975">
    <property type="term" value="P:carbohydrate metabolic process"/>
    <property type="evidence" value="ECO:0007669"/>
    <property type="project" value="InterPro"/>
</dbReference>
<sequence length="687" mass="79053">MFRSLLTILIGVTLFIAIVLPGLSQEFLADRSHRKLKNWQFVKADLSQEPEKNWRLFEWEEVKVPHTWNDKDVLTEGLKSYHGVGTYEHRLKVGDQDKGKRHFIRFEGVSLYAEVYVNRQLVGKHRGGYSAFCVEVTDQLQYGKENLLVVKVDNVPSIDMAPPSEQLFPLYGGIYRPVTYFTTPNVCVSPMDYASSGVYVQQQDVNESRASLQVEALVSAGKQLNPGKYDLEVSFYDASGNEVGKTKESLSIEGEGQNSSRLSLDIENPRLWNGKKDPYLYTCSVVVLHNGQRIDEVREKIGLRYFEVDEKKGFMLNGSSYPLYGVCRHQEIAGYGPALSPEQHERDVELINELGATTVRLAHYQQSDYLYDLLSQSGIVIWAEIPNTPTYQAENRLFMESCEQQLKELIKQNYNKAGIFTWGMYNETRVTQKDLQVLHSLAKSLDPGRLTVFADNIRPADVHQVTDLAAWNLYFGWYGKAGDWSGYEKWARNAWESKGVKMAISEYGAGGSISQQAEYFEKPDPTGQFFPEQYQAFYHENVWKNIKDLDFIWGKYIWNMFDFSWTKVNRGDRAFINHKGLITHDREVKKDAFYFYKANWSDEPVLHIANRRLVDREHQNTSVKVYSNLDKVVLYLNGKKVSSQKVESDIQVITWDGIRLSEGENTIDVIGYKGKEQFVDQCTWNFN</sequence>
<dbReference type="PANTHER" id="PTHR42732:SF1">
    <property type="entry name" value="BETA-MANNOSIDASE"/>
    <property type="match status" value="1"/>
</dbReference>
<dbReference type="SUPFAM" id="SSF51445">
    <property type="entry name" value="(Trans)glycosidases"/>
    <property type="match status" value="1"/>
</dbReference>
<dbReference type="InterPro" id="IPR051913">
    <property type="entry name" value="GH2_Domain-Containing"/>
</dbReference>
<evidence type="ECO:0000313" key="9">
    <source>
        <dbReference type="Proteomes" id="UP000316614"/>
    </source>
</evidence>
<dbReference type="InterPro" id="IPR006103">
    <property type="entry name" value="Glyco_hydro_2_cat"/>
</dbReference>
<dbReference type="InterPro" id="IPR013783">
    <property type="entry name" value="Ig-like_fold"/>
</dbReference>
<proteinExistence type="inferred from homology"/>
<dbReference type="Proteomes" id="UP000316614">
    <property type="component" value="Chromosome"/>
</dbReference>
<accession>A0A514CH87</accession>
<evidence type="ECO:0000259" key="5">
    <source>
        <dbReference type="Pfam" id="PF02836"/>
    </source>
</evidence>
<dbReference type="Gene3D" id="2.60.120.260">
    <property type="entry name" value="Galactose-binding domain-like"/>
    <property type="match status" value="1"/>
</dbReference>
<dbReference type="PANTHER" id="PTHR42732">
    <property type="entry name" value="BETA-GALACTOSIDASE"/>
    <property type="match status" value="1"/>
</dbReference>
<dbReference type="InterPro" id="IPR032311">
    <property type="entry name" value="DUF4982"/>
</dbReference>
<gene>
    <name evidence="8" type="ORF">FKX85_09080</name>
</gene>
<dbReference type="Gene3D" id="3.20.20.80">
    <property type="entry name" value="Glycosidases"/>
    <property type="match status" value="1"/>
</dbReference>
<dbReference type="Pfam" id="PF02837">
    <property type="entry name" value="Glyco_hydro_2_N"/>
    <property type="match status" value="1"/>
</dbReference>
<evidence type="ECO:0000256" key="3">
    <source>
        <dbReference type="ARBA" id="ARBA00023295"/>
    </source>
</evidence>
<dbReference type="InterPro" id="IPR006102">
    <property type="entry name" value="Ig-like_GH2"/>
</dbReference>
<dbReference type="Pfam" id="PF02836">
    <property type="entry name" value="Glyco_hydro_2_C"/>
    <property type="match status" value="1"/>
</dbReference>
<comment type="similarity">
    <text evidence="1">Belongs to the glycosyl hydrolase 2 family.</text>
</comment>
<evidence type="ECO:0000259" key="6">
    <source>
        <dbReference type="Pfam" id="PF02837"/>
    </source>
</evidence>
<evidence type="ECO:0000313" key="8">
    <source>
        <dbReference type="EMBL" id="QDH79176.1"/>
    </source>
</evidence>
<dbReference type="EMBL" id="CP041253">
    <property type="protein sequence ID" value="QDH79176.1"/>
    <property type="molecule type" value="Genomic_DNA"/>
</dbReference>
<keyword evidence="9" id="KW-1185">Reference proteome</keyword>
<evidence type="ECO:0000256" key="1">
    <source>
        <dbReference type="ARBA" id="ARBA00007401"/>
    </source>
</evidence>
<evidence type="ECO:0000259" key="7">
    <source>
        <dbReference type="Pfam" id="PF16355"/>
    </source>
</evidence>
<dbReference type="SUPFAM" id="SSF49303">
    <property type="entry name" value="beta-Galactosidase/glucuronidase domain"/>
    <property type="match status" value="1"/>
</dbReference>
<dbReference type="SUPFAM" id="SSF49785">
    <property type="entry name" value="Galactose-binding domain-like"/>
    <property type="match status" value="1"/>
</dbReference>
<feature type="domain" description="DUF4982" evidence="7">
    <location>
        <begin position="619"/>
        <end position="676"/>
    </location>
</feature>
<dbReference type="RefSeq" id="WP_141614423.1">
    <property type="nucleotide sequence ID" value="NZ_CP041253.1"/>
</dbReference>
<feature type="domain" description="Glycoside hydrolase family 2 immunoglobulin-like beta-sandwich" evidence="4">
    <location>
        <begin position="198"/>
        <end position="304"/>
    </location>
</feature>
<dbReference type="InterPro" id="IPR017853">
    <property type="entry name" value="GH"/>
</dbReference>
<dbReference type="InterPro" id="IPR008979">
    <property type="entry name" value="Galactose-bd-like_sf"/>
</dbReference>
<dbReference type="InterPro" id="IPR006101">
    <property type="entry name" value="Glyco_hydro_2"/>
</dbReference>
<reference evidence="8 9" key="1">
    <citation type="submission" date="2019-06" db="EMBL/GenBank/DDBJ databases">
        <title>Echinicola alkalisoli sp. nov. isolated from saline soil.</title>
        <authorList>
            <person name="Sun J.-Q."/>
            <person name="Xu L."/>
        </authorList>
    </citation>
    <scope>NUCLEOTIDE SEQUENCE [LARGE SCALE GENOMIC DNA]</scope>
    <source>
        <strain evidence="8 9">LN3S3</strain>
    </source>
</reference>
<dbReference type="Pfam" id="PF00703">
    <property type="entry name" value="Glyco_hydro_2"/>
    <property type="match status" value="1"/>
</dbReference>
<dbReference type="KEGG" id="echi:FKX85_09080"/>
<feature type="domain" description="Glycoside hydrolase family 2 catalytic" evidence="5">
    <location>
        <begin position="311"/>
        <end position="595"/>
    </location>
</feature>
<dbReference type="PRINTS" id="PR00132">
    <property type="entry name" value="GLHYDRLASE2"/>
</dbReference>
<dbReference type="InterPro" id="IPR036156">
    <property type="entry name" value="Beta-gal/glucu_dom_sf"/>
</dbReference>
<evidence type="ECO:0000256" key="2">
    <source>
        <dbReference type="ARBA" id="ARBA00022801"/>
    </source>
</evidence>
<name>A0A514CH87_9BACT</name>
<protein>
    <submittedName>
        <fullName evidence="8">Glycoside hydrolase family 2 protein</fullName>
    </submittedName>
</protein>
<dbReference type="AlphaFoldDB" id="A0A514CH87"/>
<organism evidence="8 9">
    <name type="scientific">Echinicola soli</name>
    <dbReference type="NCBI Taxonomy" id="2591634"/>
    <lineage>
        <taxon>Bacteria</taxon>
        <taxon>Pseudomonadati</taxon>
        <taxon>Bacteroidota</taxon>
        <taxon>Cytophagia</taxon>
        <taxon>Cytophagales</taxon>
        <taxon>Cyclobacteriaceae</taxon>
        <taxon>Echinicola</taxon>
    </lineage>
</organism>
<dbReference type="OrthoDB" id="1007335at2"/>
<keyword evidence="2 8" id="KW-0378">Hydrolase</keyword>
<keyword evidence="3" id="KW-0326">Glycosidase</keyword>
<dbReference type="Gene3D" id="2.60.40.10">
    <property type="entry name" value="Immunoglobulins"/>
    <property type="match status" value="2"/>
</dbReference>
<feature type="domain" description="Glycosyl hydrolases family 2 sugar binding" evidence="6">
    <location>
        <begin position="39"/>
        <end position="184"/>
    </location>
</feature>
<dbReference type="Pfam" id="PF16355">
    <property type="entry name" value="DUF4982"/>
    <property type="match status" value="1"/>
</dbReference>
<evidence type="ECO:0000259" key="4">
    <source>
        <dbReference type="Pfam" id="PF00703"/>
    </source>
</evidence>